<evidence type="ECO:0000313" key="9">
    <source>
        <dbReference type="Proteomes" id="UP001250538"/>
    </source>
</evidence>
<dbReference type="GO" id="GO:0003723">
    <property type="term" value="F:RNA binding"/>
    <property type="evidence" value="ECO:0007669"/>
    <property type="project" value="UniProtKB-KW"/>
</dbReference>
<dbReference type="AlphaFoldDB" id="A0AAJ2JTY0"/>
<evidence type="ECO:0000256" key="2">
    <source>
        <dbReference type="ARBA" id="ARBA00006896"/>
    </source>
</evidence>
<evidence type="ECO:0000256" key="6">
    <source>
        <dbReference type="ARBA" id="ARBA00031723"/>
    </source>
</evidence>
<dbReference type="Proteomes" id="UP001250538">
    <property type="component" value="Unassembled WGS sequence"/>
</dbReference>
<evidence type="ECO:0000256" key="4">
    <source>
        <dbReference type="ARBA" id="ARBA00022884"/>
    </source>
</evidence>
<evidence type="ECO:0000256" key="7">
    <source>
        <dbReference type="SAM" id="MobiDB-lite"/>
    </source>
</evidence>
<comment type="similarity">
    <text evidence="2">Belongs to the CRISPR-associated Csm2 family.</text>
</comment>
<organism evidence="8 9">
    <name type="scientific">Paenibacillus suaedae</name>
    <dbReference type="NCBI Taxonomy" id="3077233"/>
    <lineage>
        <taxon>Bacteria</taxon>
        <taxon>Bacillati</taxon>
        <taxon>Bacillota</taxon>
        <taxon>Bacilli</taxon>
        <taxon>Bacillales</taxon>
        <taxon>Paenibacillaceae</taxon>
        <taxon>Paenibacillus</taxon>
    </lineage>
</organism>
<dbReference type="RefSeq" id="WP_315743991.1">
    <property type="nucleotide sequence ID" value="NZ_JAVYAA010000001.1"/>
</dbReference>
<evidence type="ECO:0000313" key="8">
    <source>
        <dbReference type="EMBL" id="MDT8975801.1"/>
    </source>
</evidence>
<gene>
    <name evidence="8" type="primary">csm2</name>
    <name evidence="8" type="ORF">RQP50_06055</name>
</gene>
<reference evidence="9" key="1">
    <citation type="submission" date="2023-09" db="EMBL/GenBank/DDBJ databases">
        <title>Paenibacillus sp. chi10 Genome sequencing and assembly.</title>
        <authorList>
            <person name="Kim I."/>
        </authorList>
    </citation>
    <scope>NUCLEOTIDE SEQUENCE [LARGE SCALE GENOMIC DNA]</scope>
    <source>
        <strain evidence="9">chi10</strain>
    </source>
</reference>
<sequence>MNKGNNYSKNGRTNQSGGRPDAQRDPIKLPEGYLKEGYFDSEGLPRRELYVEMAEEVAKKLGLVGDTSSRLRKYYNEIRTIWEVVNADKSVSEKAFHSNRHRLYKLRATASYDSNREDARSSRILYDFVDRNVQIAEKSLKHYKVFMDHFMCIMGYFKENGGKSKW</sequence>
<keyword evidence="9" id="KW-1185">Reference proteome</keyword>
<proteinExistence type="inferred from homology"/>
<name>A0AAJ2JTY0_9BACL</name>
<comment type="function">
    <text evidence="1">This subunit may be involved in monitoring complementarity of crRNA and target RNA.</text>
</comment>
<feature type="region of interest" description="Disordered" evidence="7">
    <location>
        <begin position="1"/>
        <end position="27"/>
    </location>
</feature>
<dbReference type="Pfam" id="PF03750">
    <property type="entry name" value="Csm2_III-A"/>
    <property type="match status" value="1"/>
</dbReference>
<evidence type="ECO:0000256" key="3">
    <source>
        <dbReference type="ARBA" id="ARBA00016118"/>
    </source>
</evidence>
<dbReference type="InterPro" id="IPR010149">
    <property type="entry name" value="CRISPR-assoc_prot_Csm2_III-A"/>
</dbReference>
<accession>A0AAJ2JTY0</accession>
<feature type="compositionally biased region" description="Polar residues" evidence="7">
    <location>
        <begin position="1"/>
        <end position="17"/>
    </location>
</feature>
<evidence type="ECO:0000256" key="1">
    <source>
        <dbReference type="ARBA" id="ARBA00003640"/>
    </source>
</evidence>
<evidence type="ECO:0000256" key="5">
    <source>
        <dbReference type="ARBA" id="ARBA00023118"/>
    </source>
</evidence>
<dbReference type="EMBL" id="JAVYAA010000001">
    <property type="protein sequence ID" value="MDT8975801.1"/>
    <property type="molecule type" value="Genomic_DNA"/>
</dbReference>
<dbReference type="NCBIfam" id="TIGR01870">
    <property type="entry name" value="cas_TM1810_Csm2"/>
    <property type="match status" value="1"/>
</dbReference>
<dbReference type="GO" id="GO:0051607">
    <property type="term" value="P:defense response to virus"/>
    <property type="evidence" value="ECO:0007669"/>
    <property type="project" value="UniProtKB-KW"/>
</dbReference>
<comment type="caution">
    <text evidence="8">The sequence shown here is derived from an EMBL/GenBank/DDBJ whole genome shotgun (WGS) entry which is preliminary data.</text>
</comment>
<protein>
    <recommendedName>
        <fullName evidence="3">CRISPR system Cms protein Csm2</fullName>
    </recommendedName>
    <alternativeName>
        <fullName evidence="6">CRISPR type III A-associated protein Csm2</fullName>
    </alternativeName>
</protein>
<keyword evidence="4" id="KW-0694">RNA-binding</keyword>
<keyword evidence="5" id="KW-0051">Antiviral defense</keyword>